<proteinExistence type="predicted"/>
<name>A0A6M2F5N4_9ROSI</name>
<protein>
    <submittedName>
        <fullName evidence="2">Uncharacterized protein</fullName>
    </submittedName>
</protein>
<keyword evidence="1" id="KW-1133">Transmembrane helix</keyword>
<keyword evidence="1" id="KW-0472">Membrane</keyword>
<sequence>MSAARVYQDEEWLLDNLPHHSQGVKTRVPAHEQLLLHCFLHHPRYTMSNVFYSYTYALLRTSHHTRNSPFAILSPTSLLLSDLVGFVFVWLK</sequence>
<reference evidence="2" key="1">
    <citation type="submission" date="2020-03" db="EMBL/GenBank/DDBJ databases">
        <authorList>
            <person name="Zhang R."/>
        </authorList>
    </citation>
    <scope>NUCLEOTIDE SEQUENCE</scope>
</reference>
<organism evidence="2">
    <name type="scientific">Populus davidiana</name>
    <dbReference type="NCBI Taxonomy" id="266767"/>
    <lineage>
        <taxon>Eukaryota</taxon>
        <taxon>Viridiplantae</taxon>
        <taxon>Streptophyta</taxon>
        <taxon>Embryophyta</taxon>
        <taxon>Tracheophyta</taxon>
        <taxon>Spermatophyta</taxon>
        <taxon>Magnoliopsida</taxon>
        <taxon>eudicotyledons</taxon>
        <taxon>Gunneridae</taxon>
        <taxon>Pentapetalae</taxon>
        <taxon>rosids</taxon>
        <taxon>fabids</taxon>
        <taxon>Malpighiales</taxon>
        <taxon>Salicaceae</taxon>
        <taxon>Saliceae</taxon>
        <taxon>Populus</taxon>
    </lineage>
</organism>
<evidence type="ECO:0000256" key="1">
    <source>
        <dbReference type="SAM" id="Phobius"/>
    </source>
</evidence>
<dbReference type="EMBL" id="GILB01010586">
    <property type="protein sequence ID" value="NUU90919.1"/>
    <property type="molecule type" value="Transcribed_RNA"/>
</dbReference>
<keyword evidence="1" id="KW-0812">Transmembrane</keyword>
<evidence type="ECO:0000313" key="2">
    <source>
        <dbReference type="EMBL" id="NUU90919.1"/>
    </source>
</evidence>
<dbReference type="AlphaFoldDB" id="A0A6M2F5N4"/>
<feature type="transmembrane region" description="Helical" evidence="1">
    <location>
        <begin position="70"/>
        <end position="91"/>
    </location>
</feature>
<accession>A0A6M2F5N4</accession>